<organism evidence="7 8">
    <name type="scientific">Fusarium torreyae</name>
    <dbReference type="NCBI Taxonomy" id="1237075"/>
    <lineage>
        <taxon>Eukaryota</taxon>
        <taxon>Fungi</taxon>
        <taxon>Dikarya</taxon>
        <taxon>Ascomycota</taxon>
        <taxon>Pezizomycotina</taxon>
        <taxon>Sordariomycetes</taxon>
        <taxon>Hypocreomycetidae</taxon>
        <taxon>Hypocreales</taxon>
        <taxon>Nectriaceae</taxon>
        <taxon>Fusarium</taxon>
    </lineage>
</organism>
<keyword evidence="5" id="KW-1133">Transmembrane helix</keyword>
<dbReference type="SUPFAM" id="SSF48403">
    <property type="entry name" value="Ankyrin repeat"/>
    <property type="match status" value="1"/>
</dbReference>
<feature type="region of interest" description="Disordered" evidence="4">
    <location>
        <begin position="397"/>
        <end position="424"/>
    </location>
</feature>
<evidence type="ECO:0000256" key="4">
    <source>
        <dbReference type="SAM" id="MobiDB-lite"/>
    </source>
</evidence>
<keyword evidence="1" id="KW-0677">Repeat</keyword>
<evidence type="ECO:0000256" key="1">
    <source>
        <dbReference type="ARBA" id="ARBA00022737"/>
    </source>
</evidence>
<evidence type="ECO:0000256" key="5">
    <source>
        <dbReference type="SAM" id="Phobius"/>
    </source>
</evidence>
<feature type="transmembrane region" description="Helical" evidence="5">
    <location>
        <begin position="59"/>
        <end position="78"/>
    </location>
</feature>
<feature type="transmembrane region" description="Helical" evidence="5">
    <location>
        <begin position="274"/>
        <end position="299"/>
    </location>
</feature>
<evidence type="ECO:0000313" key="8">
    <source>
        <dbReference type="Proteomes" id="UP001152049"/>
    </source>
</evidence>
<keyword evidence="8" id="KW-1185">Reference proteome</keyword>
<evidence type="ECO:0000313" key="7">
    <source>
        <dbReference type="EMBL" id="KAJ4256907.1"/>
    </source>
</evidence>
<comment type="caution">
    <text evidence="7">The sequence shown here is derived from an EMBL/GenBank/DDBJ whole genome shotgun (WGS) entry which is preliminary data.</text>
</comment>
<dbReference type="InterPro" id="IPR002110">
    <property type="entry name" value="Ankyrin_rpt"/>
</dbReference>
<dbReference type="PANTHER" id="PTHR24198:SF165">
    <property type="entry name" value="ANKYRIN REPEAT-CONTAINING PROTEIN-RELATED"/>
    <property type="match status" value="1"/>
</dbReference>
<dbReference type="SMART" id="SM00248">
    <property type="entry name" value="ANK"/>
    <property type="match status" value="5"/>
</dbReference>
<reference evidence="7" key="1">
    <citation type="submission" date="2022-09" db="EMBL/GenBank/DDBJ databases">
        <title>Fusarium specimens isolated from Avocado Roots.</title>
        <authorList>
            <person name="Stajich J."/>
            <person name="Roper C."/>
            <person name="Heimlech-Rivalta G."/>
        </authorList>
    </citation>
    <scope>NUCLEOTIDE SEQUENCE</scope>
    <source>
        <strain evidence="7">CF00136</strain>
    </source>
</reference>
<dbReference type="Pfam" id="PF12796">
    <property type="entry name" value="Ank_2"/>
    <property type="match status" value="2"/>
</dbReference>
<keyword evidence="6" id="KW-0732">Signal</keyword>
<feature type="signal peptide" evidence="6">
    <location>
        <begin position="1"/>
        <end position="19"/>
    </location>
</feature>
<feature type="chain" id="PRO_5040939071" description="Ankyrin repeat protein" evidence="6">
    <location>
        <begin position="20"/>
        <end position="1347"/>
    </location>
</feature>
<protein>
    <recommendedName>
        <fullName evidence="9">Ankyrin repeat protein</fullName>
    </recommendedName>
</protein>
<dbReference type="Proteomes" id="UP001152049">
    <property type="component" value="Unassembled WGS sequence"/>
</dbReference>
<evidence type="ECO:0000256" key="3">
    <source>
        <dbReference type="PROSITE-ProRule" id="PRU00023"/>
    </source>
</evidence>
<dbReference type="InterPro" id="IPR036770">
    <property type="entry name" value="Ankyrin_rpt-contain_sf"/>
</dbReference>
<keyword evidence="5" id="KW-0812">Transmembrane</keyword>
<evidence type="ECO:0000256" key="6">
    <source>
        <dbReference type="SAM" id="SignalP"/>
    </source>
</evidence>
<keyword evidence="2 3" id="KW-0040">ANK repeat</keyword>
<dbReference type="PROSITE" id="PS50088">
    <property type="entry name" value="ANK_REPEAT"/>
    <property type="match status" value="1"/>
</dbReference>
<accession>A0A9W8VD23</accession>
<keyword evidence="5" id="KW-0472">Membrane</keyword>
<dbReference type="Gene3D" id="1.25.40.20">
    <property type="entry name" value="Ankyrin repeat-containing domain"/>
    <property type="match status" value="2"/>
</dbReference>
<dbReference type="EMBL" id="JAOQAZ010000018">
    <property type="protein sequence ID" value="KAJ4256907.1"/>
    <property type="molecule type" value="Genomic_DNA"/>
</dbReference>
<feature type="repeat" description="ANK" evidence="3">
    <location>
        <begin position="1181"/>
        <end position="1213"/>
    </location>
</feature>
<gene>
    <name evidence="7" type="ORF">NW762_009003</name>
</gene>
<proteinExistence type="predicted"/>
<feature type="transmembrane region" description="Helical" evidence="5">
    <location>
        <begin position="459"/>
        <end position="477"/>
    </location>
</feature>
<dbReference type="PROSITE" id="PS50297">
    <property type="entry name" value="ANK_REP_REGION"/>
    <property type="match status" value="1"/>
</dbReference>
<dbReference type="OrthoDB" id="194358at2759"/>
<feature type="region of interest" description="Disordered" evidence="4">
    <location>
        <begin position="696"/>
        <end position="721"/>
    </location>
</feature>
<name>A0A9W8VD23_9HYPO</name>
<dbReference type="PANTHER" id="PTHR24198">
    <property type="entry name" value="ANKYRIN REPEAT AND PROTEIN KINASE DOMAIN-CONTAINING PROTEIN"/>
    <property type="match status" value="1"/>
</dbReference>
<feature type="transmembrane region" description="Helical" evidence="5">
    <location>
        <begin position="311"/>
        <end position="335"/>
    </location>
</feature>
<evidence type="ECO:0000256" key="2">
    <source>
        <dbReference type="ARBA" id="ARBA00023043"/>
    </source>
</evidence>
<sequence length="1347" mass="152525">MTMGLRLLLLAVMATAVSAADDAEFAFNFLSDIAPILALFGEQFARQFMSESLTWYDHLIFAMVPLGIITTITGAIRVHGPQVARSFIGRARETRALSEIELMSSTSQEVCELFNGSSIIRAMGQPKITQFLIFPEHYDNLEGSWRKFDFPLSDTEPVPEPEDRSCGIHSLESVISKDVKLMRFGRYQSHSTALFQEYLERILGFFGSITSREKTPESDTEGQKPKAITDAKCYNDSLKATSQPSEPPQGPPNLQLNLSSDYEDQGWFKKGGEIILAAIVAIFLQTGVLAFAGVTAYYLSPRYPDLLESKVYGFPCYVVGSFLLSIGTGLCSIVVEHSTIEHSWDLVKGVESPKGVAPMKKDQPRLVWIQQNQTVNDQGFSGFVILAGAKQRVITSRRNPVKRPQSQTVLKSQSSQRTAVSKTSNIEEEQESFWEWLTVAAALSAGIGFTAQFMGLRGLAFPCSIAQLLGIFVMALIRAGVRRRLGRVPVNYPALSGHELDFLATQITFSPKFRNFLWYSEEKVELLETERPRSEPCQWKISAPHPGQPTPFLFRTSEMLMKLESPEYSGFKDDKSPSSQQLVRVRERLGDLCTWTSRSSESALSLAQSIELFMNTFFFMSTGQKEDTENDQPMKSFKWLIEATKPTTTKTHEEHDFIQIPVEIHTEGEKKSWKVDIGKIDAALSLWMATIEKERSHGTNQTSKPLDVVNSADQSPSEWRRTKVGDDPNYSFCRIVGDNLEDEALKRDISWWVDSFVAEQCDPLGQENGYNDNMRRWNPARNSGVDLVIGFSGTSDNAIARELAIASKASLPVILAQHLFTSFMWTIASRLPKNILTKDQHEIIVDGSQTFDSYSFGRTWLRAKLSHRKLSTIVRKMESFSLGSSTDILLCMIPALSSQRILPSQEILKFMPRVSPEQGWGEVTICYKKLLETVKIGKVAEDDRFNASIFTAAMDFVFLATEPYDELTKPLTELDKELKNLVQNLIEPRFSGIMEKLVPFYHLQRRQKMLHGMLQRFQALEGMSQCLEIFEGDDPLDKTFAKNVVGFTPNHLKAHSTTGFMEGSEERDIFGWTPYYYYCLLGDMLYNSLFLWTLQERVRELPKLVDNLGRSPIHIAAREGMHQNLEQVFEELSNEGKRHVARTSGLDGMTYLHLIARSGDLACLKLITPWVKPLLSKPDFWGRQPLHIAAKFENYDFALKLLEMGARFDQVDETGRTPLDYYIDRRKDRSGKSDEVPPGTNLFEKFLELAMEDPHRLYSNGKTFLHSAIEISDERIIHKLLQEFDIEARDNDERTALHYAILAGRRSMAQSLIKGKLFDQEITAANTSTRDARNMTPLMMANYYWTG</sequence>
<evidence type="ECO:0008006" key="9">
    <source>
        <dbReference type="Google" id="ProtNLM"/>
    </source>
</evidence>